<dbReference type="Gene3D" id="2.60.40.10">
    <property type="entry name" value="Immunoglobulins"/>
    <property type="match status" value="1"/>
</dbReference>
<feature type="region of interest" description="Disordered" evidence="1">
    <location>
        <begin position="116"/>
        <end position="149"/>
    </location>
</feature>
<dbReference type="Pfam" id="PF00801">
    <property type="entry name" value="PKD"/>
    <property type="match status" value="1"/>
</dbReference>
<feature type="domain" description="PKD" evidence="2">
    <location>
        <begin position="214"/>
        <end position="265"/>
    </location>
</feature>
<dbReference type="AlphaFoldDB" id="A0A4R4YU26"/>
<dbReference type="GO" id="GO:0005975">
    <property type="term" value="P:carbohydrate metabolic process"/>
    <property type="evidence" value="ECO:0007669"/>
    <property type="project" value="UniProtKB-ARBA"/>
</dbReference>
<feature type="region of interest" description="Disordered" evidence="1">
    <location>
        <begin position="45"/>
        <end position="104"/>
    </location>
</feature>
<protein>
    <submittedName>
        <fullName evidence="3">PKD domain-containing protein</fullName>
    </submittedName>
</protein>
<name>A0A4R4YU26_9ACTN</name>
<accession>A0A4R4YU26</accession>
<evidence type="ECO:0000259" key="2">
    <source>
        <dbReference type="PROSITE" id="PS50093"/>
    </source>
</evidence>
<sequence length="301" mass="32254">MTGNLLRAGLLTTITAMLIVGGLEVADASSDWNAGQALPLSVETAKPKKNVKGRGTSWGATITGSSQNRRTTKRPASPARPTAHKPRNPRKQIPKAPKGTPPVRLPLRLNIGICGRMAPDGTVPGPTRCQPTGPIQPQQPGRPGTPPPVVQPRPEDITWEQVLAESKDVAFPKLTVHVQPKDKTLVNQDTIVYTENNGPTTVDVPLVGLMVTVTADPTSYTWHFGDGTSKTTDTPGKPYPSKEITHKYMKRGNVVLSVTVNYDASFTVGPITRYLGDVLITGPSTPLLVREAVPVLVDPPR</sequence>
<feature type="compositionally biased region" description="Low complexity" evidence="1">
    <location>
        <begin position="130"/>
        <end position="142"/>
    </location>
</feature>
<dbReference type="Proteomes" id="UP000295124">
    <property type="component" value="Unassembled WGS sequence"/>
</dbReference>
<proteinExistence type="predicted"/>
<feature type="compositionally biased region" description="Polar residues" evidence="1">
    <location>
        <begin position="58"/>
        <end position="69"/>
    </location>
</feature>
<reference evidence="3 4" key="1">
    <citation type="submission" date="2019-03" db="EMBL/GenBank/DDBJ databases">
        <title>Draft genome sequences of novel Actinobacteria.</title>
        <authorList>
            <person name="Sahin N."/>
            <person name="Ay H."/>
            <person name="Saygin H."/>
        </authorList>
    </citation>
    <scope>NUCLEOTIDE SEQUENCE [LARGE SCALE GENOMIC DNA]</scope>
    <source>
        <strain evidence="3 4">JCM 13523</strain>
    </source>
</reference>
<dbReference type="SUPFAM" id="SSF49299">
    <property type="entry name" value="PKD domain"/>
    <property type="match status" value="1"/>
</dbReference>
<dbReference type="InterPro" id="IPR000601">
    <property type="entry name" value="PKD_dom"/>
</dbReference>
<organism evidence="3 4">
    <name type="scientific">Kribbella antibiotica</name>
    <dbReference type="NCBI Taxonomy" id="190195"/>
    <lineage>
        <taxon>Bacteria</taxon>
        <taxon>Bacillati</taxon>
        <taxon>Actinomycetota</taxon>
        <taxon>Actinomycetes</taxon>
        <taxon>Propionibacteriales</taxon>
        <taxon>Kribbellaceae</taxon>
        <taxon>Kribbella</taxon>
    </lineage>
</organism>
<comment type="caution">
    <text evidence="3">The sequence shown here is derived from an EMBL/GenBank/DDBJ whole genome shotgun (WGS) entry which is preliminary data.</text>
</comment>
<evidence type="ECO:0000313" key="3">
    <source>
        <dbReference type="EMBL" id="TDD48851.1"/>
    </source>
</evidence>
<feature type="compositionally biased region" description="Basic residues" evidence="1">
    <location>
        <begin position="82"/>
        <end position="93"/>
    </location>
</feature>
<dbReference type="CDD" id="cd00146">
    <property type="entry name" value="PKD"/>
    <property type="match status" value="1"/>
</dbReference>
<evidence type="ECO:0000256" key="1">
    <source>
        <dbReference type="SAM" id="MobiDB-lite"/>
    </source>
</evidence>
<dbReference type="OrthoDB" id="5192284at2"/>
<keyword evidence="4" id="KW-1185">Reference proteome</keyword>
<dbReference type="InterPro" id="IPR035986">
    <property type="entry name" value="PKD_dom_sf"/>
</dbReference>
<gene>
    <name evidence="3" type="ORF">E1263_32865</name>
</gene>
<dbReference type="PROSITE" id="PS50093">
    <property type="entry name" value="PKD"/>
    <property type="match status" value="1"/>
</dbReference>
<dbReference type="InterPro" id="IPR013783">
    <property type="entry name" value="Ig-like_fold"/>
</dbReference>
<dbReference type="EMBL" id="SMKX01000136">
    <property type="protein sequence ID" value="TDD48851.1"/>
    <property type="molecule type" value="Genomic_DNA"/>
</dbReference>
<evidence type="ECO:0000313" key="4">
    <source>
        <dbReference type="Proteomes" id="UP000295124"/>
    </source>
</evidence>